<evidence type="ECO:0000259" key="8">
    <source>
        <dbReference type="PROSITE" id="PS50850"/>
    </source>
</evidence>
<feature type="transmembrane region" description="Helical" evidence="7">
    <location>
        <begin position="46"/>
        <end position="64"/>
    </location>
</feature>
<feature type="transmembrane region" description="Helical" evidence="7">
    <location>
        <begin position="101"/>
        <end position="122"/>
    </location>
</feature>
<evidence type="ECO:0000313" key="9">
    <source>
        <dbReference type="EMBL" id="NAS23229.1"/>
    </source>
</evidence>
<dbReference type="Proteomes" id="UP000479526">
    <property type="component" value="Unassembled WGS sequence"/>
</dbReference>
<feature type="transmembrane region" description="Helical" evidence="7">
    <location>
        <begin position="76"/>
        <end position="95"/>
    </location>
</feature>
<evidence type="ECO:0000256" key="3">
    <source>
        <dbReference type="ARBA" id="ARBA00022475"/>
    </source>
</evidence>
<dbReference type="RefSeq" id="WP_161480512.1">
    <property type="nucleotide sequence ID" value="NZ_WXEW01000004.1"/>
</dbReference>
<reference evidence="9 10" key="1">
    <citation type="submission" date="2020-01" db="EMBL/GenBank/DDBJ databases">
        <title>Herbidospora sp. NEAU-GS84 nov., a novel actinomycete isolated from soil.</title>
        <authorList>
            <person name="Han L."/>
        </authorList>
    </citation>
    <scope>NUCLEOTIDE SEQUENCE [LARGE SCALE GENOMIC DNA]</scope>
    <source>
        <strain evidence="9 10">NEAU-GS84</strain>
    </source>
</reference>
<dbReference type="EMBL" id="WXEW01000004">
    <property type="protein sequence ID" value="NAS23229.1"/>
    <property type="molecule type" value="Genomic_DNA"/>
</dbReference>
<sequence length="502" mass="51537">MKATRREWLGLTVLALPTLLMSLDVSVLYLALPHLSRDLGVSGTEQLWILDVYSFMLAGFLVTMGTLGDRIGRRRLLLIGAAAFGLCSVAAAYASSPEMLIAARALLGVAGATLMPSTMALIRNMFRDPKEMAAAIGVWFSCFMGGMTLGPLVGGALLDHFWWGSAFLLGVPVMVLLLVVGPVLLPEHRAPQAGRLDLTSVALSLAAILPVVFGLKEIARTGVSAASLAAVAAGLLAGFAFVRRQGRLTSPLLDLKLFLNRSFGSALGTSLALGVVMAGITLVTSLYLQSVAGLSPLEAGMWMIPQAVAMAAGMTIAPRLAARVRPAHLMAAGLLVAAAGMFVQTQTSVATVVVGLSLAGIGIAPTMALTMNLIMASAPPEKAGSAASLSETGGEFGVAMGIATLGSLATYVYRSSITVSDEQARQGITEAALAAQRIGGAAGEQVLEAARAAFTSGLVVVAGTGTVVFAALAVLVGVAFRHLPAMSAPAAEEEQARELVSV</sequence>
<dbReference type="CDD" id="cd17321">
    <property type="entry name" value="MFS_MMR_MDR_like"/>
    <property type="match status" value="1"/>
</dbReference>
<feature type="transmembrane region" description="Helical" evidence="7">
    <location>
        <begin position="263"/>
        <end position="287"/>
    </location>
</feature>
<feature type="transmembrane region" description="Helical" evidence="7">
    <location>
        <begin position="134"/>
        <end position="154"/>
    </location>
</feature>
<organism evidence="9 10">
    <name type="scientific">Herbidospora solisilvae</name>
    <dbReference type="NCBI Taxonomy" id="2696284"/>
    <lineage>
        <taxon>Bacteria</taxon>
        <taxon>Bacillati</taxon>
        <taxon>Actinomycetota</taxon>
        <taxon>Actinomycetes</taxon>
        <taxon>Streptosporangiales</taxon>
        <taxon>Streptosporangiaceae</taxon>
        <taxon>Herbidospora</taxon>
    </lineage>
</organism>
<dbReference type="InterPro" id="IPR036259">
    <property type="entry name" value="MFS_trans_sf"/>
</dbReference>
<dbReference type="Pfam" id="PF07690">
    <property type="entry name" value="MFS_1"/>
    <property type="match status" value="1"/>
</dbReference>
<comment type="caution">
    <text evidence="9">The sequence shown here is derived from an EMBL/GenBank/DDBJ whole genome shotgun (WGS) entry which is preliminary data.</text>
</comment>
<evidence type="ECO:0000256" key="6">
    <source>
        <dbReference type="ARBA" id="ARBA00023136"/>
    </source>
</evidence>
<proteinExistence type="predicted"/>
<keyword evidence="3" id="KW-1003">Cell membrane</keyword>
<evidence type="ECO:0000256" key="4">
    <source>
        <dbReference type="ARBA" id="ARBA00022692"/>
    </source>
</evidence>
<keyword evidence="2" id="KW-0813">Transport</keyword>
<keyword evidence="4 7" id="KW-0812">Transmembrane</keyword>
<keyword evidence="5 7" id="KW-1133">Transmembrane helix</keyword>
<comment type="subcellular location">
    <subcellularLocation>
        <location evidence="1">Cell membrane</location>
        <topology evidence="1">Multi-pass membrane protein</topology>
    </subcellularLocation>
</comment>
<dbReference type="PANTHER" id="PTHR42718:SF47">
    <property type="entry name" value="METHYL VIOLOGEN RESISTANCE PROTEIN SMVA"/>
    <property type="match status" value="1"/>
</dbReference>
<evidence type="ECO:0000256" key="5">
    <source>
        <dbReference type="ARBA" id="ARBA00022989"/>
    </source>
</evidence>
<feature type="transmembrane region" description="Helical" evidence="7">
    <location>
        <begin position="352"/>
        <end position="375"/>
    </location>
</feature>
<feature type="transmembrane region" description="Helical" evidence="7">
    <location>
        <begin position="299"/>
        <end position="317"/>
    </location>
</feature>
<feature type="transmembrane region" description="Helical" evidence="7">
    <location>
        <begin position="160"/>
        <end position="184"/>
    </location>
</feature>
<feature type="transmembrane region" description="Helical" evidence="7">
    <location>
        <begin position="457"/>
        <end position="480"/>
    </location>
</feature>
<dbReference type="PROSITE" id="PS50850">
    <property type="entry name" value="MFS"/>
    <property type="match status" value="1"/>
</dbReference>
<dbReference type="PANTHER" id="PTHR42718">
    <property type="entry name" value="MAJOR FACILITATOR SUPERFAMILY MULTIDRUG TRANSPORTER MFSC"/>
    <property type="match status" value="1"/>
</dbReference>
<dbReference type="InterPro" id="IPR020846">
    <property type="entry name" value="MFS_dom"/>
</dbReference>
<dbReference type="SUPFAM" id="SSF103473">
    <property type="entry name" value="MFS general substrate transporter"/>
    <property type="match status" value="1"/>
</dbReference>
<feature type="transmembrane region" description="Helical" evidence="7">
    <location>
        <begin position="221"/>
        <end position="242"/>
    </location>
</feature>
<feature type="transmembrane region" description="Helical" evidence="7">
    <location>
        <begin position="196"/>
        <end position="215"/>
    </location>
</feature>
<protein>
    <submittedName>
        <fullName evidence="9">MFS transporter</fullName>
    </submittedName>
</protein>
<dbReference type="GO" id="GO:0005886">
    <property type="term" value="C:plasma membrane"/>
    <property type="evidence" value="ECO:0007669"/>
    <property type="project" value="UniProtKB-SubCell"/>
</dbReference>
<name>A0A7C9N1V4_9ACTN</name>
<evidence type="ECO:0000256" key="1">
    <source>
        <dbReference type="ARBA" id="ARBA00004651"/>
    </source>
</evidence>
<keyword evidence="6 7" id="KW-0472">Membrane</keyword>
<feature type="transmembrane region" description="Helical" evidence="7">
    <location>
        <begin position="396"/>
        <end position="413"/>
    </location>
</feature>
<keyword evidence="10" id="KW-1185">Reference proteome</keyword>
<feature type="domain" description="Major facilitator superfamily (MFS) profile" evidence="8">
    <location>
        <begin position="10"/>
        <end position="482"/>
    </location>
</feature>
<evidence type="ECO:0000256" key="7">
    <source>
        <dbReference type="SAM" id="Phobius"/>
    </source>
</evidence>
<accession>A0A7C9N1V4</accession>
<dbReference type="GO" id="GO:0022857">
    <property type="term" value="F:transmembrane transporter activity"/>
    <property type="evidence" value="ECO:0007669"/>
    <property type="project" value="InterPro"/>
</dbReference>
<dbReference type="Gene3D" id="1.20.1250.20">
    <property type="entry name" value="MFS general substrate transporter like domains"/>
    <property type="match status" value="1"/>
</dbReference>
<dbReference type="AlphaFoldDB" id="A0A7C9N1V4"/>
<evidence type="ECO:0000256" key="2">
    <source>
        <dbReference type="ARBA" id="ARBA00022448"/>
    </source>
</evidence>
<evidence type="ECO:0000313" key="10">
    <source>
        <dbReference type="Proteomes" id="UP000479526"/>
    </source>
</evidence>
<dbReference type="InterPro" id="IPR011701">
    <property type="entry name" value="MFS"/>
</dbReference>
<gene>
    <name evidence="9" type="ORF">GT755_16190</name>
</gene>